<dbReference type="PROSITE" id="PS00181">
    <property type="entry name" value="GLNA_ATP"/>
    <property type="match status" value="1"/>
</dbReference>
<evidence type="ECO:0000313" key="7">
    <source>
        <dbReference type="EMBL" id="WCL53101.1"/>
    </source>
</evidence>
<gene>
    <name evidence="7" type="ORF">PH603_11175</name>
</gene>
<dbReference type="GO" id="GO:0006542">
    <property type="term" value="P:glutamine biosynthetic process"/>
    <property type="evidence" value="ECO:0007669"/>
    <property type="project" value="InterPro"/>
</dbReference>
<evidence type="ECO:0000256" key="4">
    <source>
        <dbReference type="PROSITE-ProRule" id="PRU01331"/>
    </source>
</evidence>
<dbReference type="Proteomes" id="UP001217500">
    <property type="component" value="Chromosome"/>
</dbReference>
<keyword evidence="2" id="KW-0436">Ligase</keyword>
<reference evidence="7" key="1">
    <citation type="submission" date="2023-01" db="EMBL/GenBank/DDBJ databases">
        <title>The genome sequence of Kordiimonadaceae bacterium 6D33.</title>
        <authorList>
            <person name="Liu Y."/>
        </authorList>
    </citation>
    <scope>NUCLEOTIDE SEQUENCE</scope>
    <source>
        <strain evidence="7">6D33</strain>
    </source>
</reference>
<evidence type="ECO:0000256" key="1">
    <source>
        <dbReference type="ARBA" id="ARBA00001946"/>
    </source>
</evidence>
<dbReference type="PANTHER" id="PTHR43785">
    <property type="entry name" value="GAMMA-GLUTAMYLPUTRESCINE SYNTHETASE"/>
    <property type="match status" value="1"/>
</dbReference>
<comment type="cofactor">
    <cofactor evidence="1">
        <name>Mg(2+)</name>
        <dbReference type="ChEBI" id="CHEBI:18420"/>
    </cofactor>
</comment>
<dbReference type="InterPro" id="IPR008146">
    <property type="entry name" value="Gln_synth_cat_dom"/>
</dbReference>
<dbReference type="AlphaFoldDB" id="A0AAF0BLF3"/>
<proteinExistence type="inferred from homology"/>
<comment type="similarity">
    <text evidence="4 5">Belongs to the glutamine synthetase family.</text>
</comment>
<evidence type="ECO:0000256" key="3">
    <source>
        <dbReference type="ARBA" id="ARBA00022842"/>
    </source>
</evidence>
<dbReference type="Gene3D" id="3.10.20.70">
    <property type="entry name" value="Glutamine synthetase, N-terminal domain"/>
    <property type="match status" value="1"/>
</dbReference>
<dbReference type="InterPro" id="IPR036651">
    <property type="entry name" value="Gln_synt_N_sf"/>
</dbReference>
<keyword evidence="8" id="KW-1185">Reference proteome</keyword>
<dbReference type="InterPro" id="IPR027303">
    <property type="entry name" value="Gln_synth_gly_rich_site"/>
</dbReference>
<protein>
    <submittedName>
        <fullName evidence="7">Glutamine synthetase family protein</fullName>
    </submittedName>
</protein>
<dbReference type="GO" id="GO:0004356">
    <property type="term" value="F:glutamine synthetase activity"/>
    <property type="evidence" value="ECO:0007669"/>
    <property type="project" value="InterPro"/>
</dbReference>
<evidence type="ECO:0000256" key="5">
    <source>
        <dbReference type="RuleBase" id="RU000384"/>
    </source>
</evidence>
<dbReference type="InterPro" id="IPR014746">
    <property type="entry name" value="Gln_synth/guanido_kin_cat_dom"/>
</dbReference>
<dbReference type="EMBL" id="CP116805">
    <property type="protein sequence ID" value="WCL53101.1"/>
    <property type="molecule type" value="Genomic_DNA"/>
</dbReference>
<dbReference type="KEGG" id="gso:PH603_11175"/>
<keyword evidence="3" id="KW-0460">Magnesium</keyword>
<dbReference type="SMART" id="SM01230">
    <property type="entry name" value="Gln-synt_C"/>
    <property type="match status" value="1"/>
</dbReference>
<dbReference type="RefSeq" id="WP_289502613.1">
    <property type="nucleotide sequence ID" value="NZ_CP116805.1"/>
</dbReference>
<feature type="domain" description="GS catalytic" evidence="6">
    <location>
        <begin position="124"/>
        <end position="456"/>
    </location>
</feature>
<dbReference type="PROSITE" id="PS51987">
    <property type="entry name" value="GS_CATALYTIC"/>
    <property type="match status" value="1"/>
</dbReference>
<sequence length="456" mass="51063">MTMPKDAKLTLEQEVEAFLARHPDTEVIEVLLPDMNGLFRGKQLPIEALKKLPKEGTLFPITTPFLTFNGAAADTVSDEYGTDPDRVCMPVPGSLVRVPWTKHPTAQIMLTMMDSESGPFFMDPRSVLNRVLARYRAAGLKPVVALEFEFYLFEATSTVPPVPMSPLNDFPKAEGGNIYNMDVLYDYEEILNEMEDVCKEQGLPITGIVTEYGSSQFEANLLHIDDPMRMCDYAMMLKRIIKGVAFKYGLLASFMAKPLVDEAGNGMHAHVSILDKDGNNIFEGKGGEDRLKHAVGGLLETMPEATALFAPNANSYRRFDPDFFAPVVPNWGENNRLLSVRLPMASGKDRRFEHRVCGADACPYLMLAAILAGAHFGLEHQLDPGPKRGEFDAVVFENVLPNRWRIALDRLMEADVMKEYLGEDFVDLYVQVRGSEELAFHRAVSSADYRHYLRIV</sequence>
<accession>A0AAF0BLF3</accession>
<evidence type="ECO:0000259" key="6">
    <source>
        <dbReference type="PROSITE" id="PS51987"/>
    </source>
</evidence>
<dbReference type="SUPFAM" id="SSF55931">
    <property type="entry name" value="Glutamine synthetase/guanido kinase"/>
    <property type="match status" value="1"/>
</dbReference>
<dbReference type="Gene3D" id="3.30.590.10">
    <property type="entry name" value="Glutamine synthetase/guanido kinase, catalytic domain"/>
    <property type="match status" value="1"/>
</dbReference>
<dbReference type="Pfam" id="PF00120">
    <property type="entry name" value="Gln-synt_C"/>
    <property type="match status" value="1"/>
</dbReference>
<dbReference type="GO" id="GO:0006598">
    <property type="term" value="P:polyamine catabolic process"/>
    <property type="evidence" value="ECO:0007669"/>
    <property type="project" value="TreeGrafter"/>
</dbReference>
<name>A0AAF0BLF3_9PROT</name>
<dbReference type="PANTHER" id="PTHR43785:SF12">
    <property type="entry name" value="TYPE-1 GLUTAMINE SYNTHETASE 2"/>
    <property type="match status" value="1"/>
</dbReference>
<evidence type="ECO:0000256" key="2">
    <source>
        <dbReference type="ARBA" id="ARBA00022598"/>
    </source>
</evidence>
<evidence type="ECO:0000313" key="8">
    <source>
        <dbReference type="Proteomes" id="UP001217500"/>
    </source>
</evidence>
<dbReference type="SUPFAM" id="SSF54368">
    <property type="entry name" value="Glutamine synthetase, N-terminal domain"/>
    <property type="match status" value="1"/>
</dbReference>
<organism evidence="7 8">
    <name type="scientific">Gimibacter soli</name>
    <dbReference type="NCBI Taxonomy" id="3024400"/>
    <lineage>
        <taxon>Bacteria</taxon>
        <taxon>Pseudomonadati</taxon>
        <taxon>Pseudomonadota</taxon>
        <taxon>Alphaproteobacteria</taxon>
        <taxon>Kordiimonadales</taxon>
        <taxon>Temperatibacteraceae</taxon>
        <taxon>Gimibacter</taxon>
    </lineage>
</organism>